<proteinExistence type="predicted"/>
<accession>A0A0F7LAU8</accession>
<evidence type="ECO:0000313" key="1">
    <source>
        <dbReference type="EMBL" id="AKH48301.1"/>
    </source>
</evidence>
<sequence>MTLLIQKQQTEELHLHQTYSLEQTVMKLQCTQTMKPKLQEQQVTNSNLLEL</sequence>
<organism evidence="1">
    <name type="scientific">uncultured marine virus</name>
    <dbReference type="NCBI Taxonomy" id="186617"/>
    <lineage>
        <taxon>Viruses</taxon>
        <taxon>environmental samples</taxon>
    </lineage>
</organism>
<name>A0A0F7LAU8_9VIRU</name>
<reference evidence="1" key="2">
    <citation type="submission" date="2015-03" db="EMBL/GenBank/DDBJ databases">
        <authorList>
            <person name="Chow C.-E.T."/>
            <person name="Winget D.M."/>
            <person name="White R.A.III."/>
            <person name="Hallam S.J."/>
            <person name="Suttle C.A."/>
        </authorList>
    </citation>
    <scope>NUCLEOTIDE SEQUENCE</scope>
    <source>
        <strain evidence="1">Oxic1_7</strain>
    </source>
</reference>
<protein>
    <submittedName>
        <fullName evidence="1">Uncharacterized protein</fullName>
    </submittedName>
</protein>
<dbReference type="EMBL" id="KR029602">
    <property type="protein sequence ID" value="AKH48301.1"/>
    <property type="molecule type" value="Genomic_DNA"/>
</dbReference>
<reference evidence="1" key="1">
    <citation type="journal article" date="2015" name="Front. Microbiol.">
        <title>Combining genomic sequencing methods to explore viral diversity and reveal potential virus-host interactions.</title>
        <authorList>
            <person name="Chow C.E."/>
            <person name="Winget D.M."/>
            <person name="White R.A.III."/>
            <person name="Hallam S.J."/>
            <person name="Suttle C.A."/>
        </authorList>
    </citation>
    <scope>NUCLEOTIDE SEQUENCE</scope>
    <source>
        <strain evidence="1">Oxic1_7</strain>
    </source>
</reference>